<organism evidence="12 13">
    <name type="scientific">Phocoena sinus</name>
    <name type="common">Vaquita</name>
    <dbReference type="NCBI Taxonomy" id="42100"/>
    <lineage>
        <taxon>Eukaryota</taxon>
        <taxon>Metazoa</taxon>
        <taxon>Chordata</taxon>
        <taxon>Craniata</taxon>
        <taxon>Vertebrata</taxon>
        <taxon>Euteleostomi</taxon>
        <taxon>Mammalia</taxon>
        <taxon>Eutheria</taxon>
        <taxon>Laurasiatheria</taxon>
        <taxon>Artiodactyla</taxon>
        <taxon>Whippomorpha</taxon>
        <taxon>Cetacea</taxon>
        <taxon>Odontoceti</taxon>
        <taxon>Phocoenidae</taxon>
        <taxon>Phocoena</taxon>
    </lineage>
</organism>
<evidence type="ECO:0000256" key="6">
    <source>
        <dbReference type="ARBA" id="ARBA00023136"/>
    </source>
</evidence>
<dbReference type="Pfam" id="PF05300">
    <property type="entry name" value="MIC19_MIC25"/>
    <property type="match status" value="1"/>
</dbReference>
<feature type="compositionally biased region" description="Basic and acidic residues" evidence="11">
    <location>
        <begin position="76"/>
        <end position="87"/>
    </location>
</feature>
<keyword evidence="5" id="KW-0496">Mitochondrion</keyword>
<keyword evidence="6" id="KW-0472">Membrane</keyword>
<comment type="subcellular location">
    <subcellularLocation>
        <location evidence="9">Mitochondrion inner membrane</location>
        <topology evidence="9">Lipid-anchor</topology>
    </subcellularLocation>
</comment>
<proteinExistence type="inferred from homology"/>
<keyword evidence="8" id="KW-0449">Lipoprotein</keyword>
<dbReference type="GeneID" id="116762824"/>
<evidence type="ECO:0000256" key="7">
    <source>
        <dbReference type="ARBA" id="ARBA00023157"/>
    </source>
</evidence>
<evidence type="ECO:0000256" key="2">
    <source>
        <dbReference type="ARBA" id="ARBA00022707"/>
    </source>
</evidence>
<feature type="region of interest" description="Disordered" evidence="11">
    <location>
        <begin position="123"/>
        <end position="146"/>
    </location>
</feature>
<dbReference type="RefSeq" id="XP_032506173.1">
    <property type="nucleotide sequence ID" value="XM_032650282.1"/>
</dbReference>
<feature type="compositionally biased region" description="Basic residues" evidence="11">
    <location>
        <begin position="25"/>
        <end position="35"/>
    </location>
</feature>
<evidence type="ECO:0000256" key="11">
    <source>
        <dbReference type="SAM" id="MobiDB-lite"/>
    </source>
</evidence>
<dbReference type="PANTHER" id="PTHR47609">
    <property type="entry name" value="MICOS COMPLEX SUBUNIT MIC25"/>
    <property type="match status" value="1"/>
</dbReference>
<dbReference type="GO" id="GO:0042407">
    <property type="term" value="P:cristae formation"/>
    <property type="evidence" value="ECO:0007669"/>
    <property type="project" value="TreeGrafter"/>
</dbReference>
<dbReference type="InterPro" id="IPR042860">
    <property type="entry name" value="MIC25"/>
</dbReference>
<dbReference type="GO" id="GO:0061617">
    <property type="term" value="C:MICOS complex"/>
    <property type="evidence" value="ECO:0007669"/>
    <property type="project" value="InterPro"/>
</dbReference>
<keyword evidence="2" id="KW-0519">Myristate</keyword>
<sequence length="250" mass="27681">METSSQEGELTKRKKEEAEEEKRIASAKKKTKGMRRVMGLPAQLSENVVNRMKDPGQPSRVGPLTPAAAALVSSEGQEKESKSRRPESGGGRRPSGAEVDLLKRCDRGQAVVQDELLQVVTRDTEAAAKPRSASLRQGEGGMDPETHRSAQLAGELESREAELRRRDALYKEQLGRLERQNVETYRLSSQQFHKAASKMEGAIKPRRVEPVCSGLQAQILRCYREHLQEVLLCADLAKAYQHCVGSAHKG</sequence>
<evidence type="ECO:0000313" key="13">
    <source>
        <dbReference type="Proteomes" id="UP000694554"/>
    </source>
</evidence>
<dbReference type="KEGG" id="psiu:116762824"/>
<dbReference type="AlphaFoldDB" id="A0A8C9EFQ4"/>
<comment type="function">
    <text evidence="1">Component of the MICOS complex, a large protein complex of the mitochondrial inner membrane that plays crucial roles in the maintenance of crista junctions, inner membrane architecture, and formation of contact sites to the outer membrane.</text>
</comment>
<evidence type="ECO:0000256" key="8">
    <source>
        <dbReference type="ARBA" id="ARBA00023288"/>
    </source>
</evidence>
<evidence type="ECO:0000256" key="1">
    <source>
        <dbReference type="ARBA" id="ARBA00002689"/>
    </source>
</evidence>
<dbReference type="GeneTree" id="ENSGT01010000223084"/>
<dbReference type="Proteomes" id="UP000694554">
    <property type="component" value="Chromosome 11"/>
</dbReference>
<reference evidence="12" key="1">
    <citation type="submission" date="2019-08" db="EMBL/GenBank/DDBJ databases">
        <title>Phocoena sinus (Vaquita) genome, mPhoSin1, primary haplotype.</title>
        <authorList>
            <person name="Morin P."/>
            <person name="Mountcastle J."/>
            <person name="Fungtammasan C."/>
            <person name="Rhie A."/>
            <person name="Rojas-Bracho L."/>
            <person name="Smith C.R."/>
            <person name="Taylor B.L."/>
            <person name="Gulland F.M.D."/>
            <person name="Musser W."/>
            <person name="Houck M."/>
            <person name="Haase B."/>
            <person name="Paez S."/>
            <person name="Howe K."/>
            <person name="Torrance J."/>
            <person name="Formenti G."/>
            <person name="Phillippy A."/>
            <person name="Ryder O."/>
            <person name="Jarvis E.D."/>
            <person name="Fedrigo O."/>
        </authorList>
    </citation>
    <scope>NUCLEOTIDE SEQUENCE [LARGE SCALE GENOMIC DNA]</scope>
</reference>
<keyword evidence="3" id="KW-0999">Mitochondrion inner membrane</keyword>
<dbReference type="PANTHER" id="PTHR47609:SF1">
    <property type="entry name" value="MICOS COMPLEX SUBUNIT MIC25"/>
    <property type="match status" value="1"/>
</dbReference>
<protein>
    <submittedName>
        <fullName evidence="12">Coiled-coil-helix-coiled-coil-helix domain containing 6</fullName>
    </submittedName>
</protein>
<evidence type="ECO:0000256" key="3">
    <source>
        <dbReference type="ARBA" id="ARBA00022792"/>
    </source>
</evidence>
<reference evidence="12" key="3">
    <citation type="submission" date="2025-09" db="UniProtKB">
        <authorList>
            <consortium name="Ensembl"/>
        </authorList>
    </citation>
    <scope>IDENTIFICATION</scope>
</reference>
<feature type="region of interest" description="Disordered" evidence="11">
    <location>
        <begin position="1"/>
        <end position="100"/>
    </location>
</feature>
<dbReference type="Ensembl" id="ENSPSNT00000035305.1">
    <property type="protein sequence ID" value="ENSPSNP00000031472.1"/>
    <property type="gene ID" value="ENSPSNG00000022665.1"/>
</dbReference>
<evidence type="ECO:0000256" key="5">
    <source>
        <dbReference type="ARBA" id="ARBA00023128"/>
    </source>
</evidence>
<evidence type="ECO:0000256" key="9">
    <source>
        <dbReference type="ARBA" id="ARBA00034476"/>
    </source>
</evidence>
<evidence type="ECO:0000256" key="4">
    <source>
        <dbReference type="ARBA" id="ARBA00023054"/>
    </source>
</evidence>
<reference evidence="12" key="2">
    <citation type="submission" date="2025-08" db="UniProtKB">
        <authorList>
            <consortium name="Ensembl"/>
        </authorList>
    </citation>
    <scope>IDENTIFICATION</scope>
</reference>
<dbReference type="CTD" id="84303"/>
<accession>A0A8C9EFQ4</accession>
<keyword evidence="13" id="KW-1185">Reference proteome</keyword>
<keyword evidence="4" id="KW-0175">Coiled coil</keyword>
<dbReference type="GO" id="GO:0006974">
    <property type="term" value="P:DNA damage response"/>
    <property type="evidence" value="ECO:0007669"/>
    <property type="project" value="TreeGrafter"/>
</dbReference>
<evidence type="ECO:0000256" key="10">
    <source>
        <dbReference type="ARBA" id="ARBA00034480"/>
    </source>
</evidence>
<gene>
    <name evidence="12" type="primary">CHCHD6</name>
</gene>
<keyword evidence="7" id="KW-1015">Disulfide bond</keyword>
<evidence type="ECO:0000313" key="12">
    <source>
        <dbReference type="Ensembl" id="ENSPSNP00000031472.1"/>
    </source>
</evidence>
<feature type="compositionally biased region" description="Basic and acidic residues" evidence="11">
    <location>
        <begin position="9"/>
        <end position="24"/>
    </location>
</feature>
<dbReference type="InterPro" id="IPR007964">
    <property type="entry name" value="MIC19/MIC25"/>
</dbReference>
<dbReference type="PROSITE" id="PS51808">
    <property type="entry name" value="CHCH"/>
    <property type="match status" value="1"/>
</dbReference>
<name>A0A8C9EFQ4_PHOSS</name>
<comment type="similarity">
    <text evidence="10">Belongs to the MICOS complex subunit Mic19 family. Metazoan Mic25 subfamily.</text>
</comment>